<keyword evidence="3" id="KW-1185">Reference proteome</keyword>
<feature type="domain" description="Polysaccharide pyruvyl transferase" evidence="1">
    <location>
        <begin position="52"/>
        <end position="296"/>
    </location>
</feature>
<gene>
    <name evidence="2" type="ORF">ACFFU1_07030</name>
</gene>
<sequence length="359" mass="41047">MISQLKSIVSIDHKIKARLFLSQFKKIEDFSLKIDNTTNKRVFIFLAADYGNLGDVAITYAQHKFLQNNFPNHVVQQIPISETIEGIALLKKVISKHDIITTVGGGNMGDLYPMIESFRQHVISNFKNNKVICFPQTVDFTDSTAGNKALQNAIRVYSNHPNLILLAREKKTFDFFKTHFKANTAFLVPDIVLTLDKTKPIHERSGVIICLRNDKEKKLNANQEESLLNIIDSNFSKKTNRDTHIGGEQLPLLKRTKALDSIWSDFRSAELVITDRLHGMIFCYITNTPALVFLNNNHKIKSSFHWVKTAKHIHLIEDFSEEKIKASIAFLKLKENKSPKENLLPFYKDVLKSINPNNK</sequence>
<accession>A0ABV5GYB8</accession>
<dbReference type="EMBL" id="JBHMFA010000005">
    <property type="protein sequence ID" value="MFB9104644.1"/>
    <property type="molecule type" value="Genomic_DNA"/>
</dbReference>
<comment type="caution">
    <text evidence="2">The sequence shown here is derived from an EMBL/GenBank/DDBJ whole genome shotgun (WGS) entry which is preliminary data.</text>
</comment>
<reference evidence="2 3" key="1">
    <citation type="submission" date="2024-09" db="EMBL/GenBank/DDBJ databases">
        <authorList>
            <person name="Sun Q."/>
            <person name="Mori K."/>
        </authorList>
    </citation>
    <scope>NUCLEOTIDE SEQUENCE [LARGE SCALE GENOMIC DNA]</scope>
    <source>
        <strain evidence="2 3">CECT 8300</strain>
    </source>
</reference>
<proteinExistence type="predicted"/>
<dbReference type="InterPro" id="IPR007345">
    <property type="entry name" value="Polysacch_pyruvyl_Trfase"/>
</dbReference>
<evidence type="ECO:0000313" key="3">
    <source>
        <dbReference type="Proteomes" id="UP001589590"/>
    </source>
</evidence>
<dbReference type="Proteomes" id="UP001589590">
    <property type="component" value="Unassembled WGS sequence"/>
</dbReference>
<organism evidence="2 3">
    <name type="scientific">Algibacter miyuki</name>
    <dbReference type="NCBI Taxonomy" id="1306933"/>
    <lineage>
        <taxon>Bacteria</taxon>
        <taxon>Pseudomonadati</taxon>
        <taxon>Bacteroidota</taxon>
        <taxon>Flavobacteriia</taxon>
        <taxon>Flavobacteriales</taxon>
        <taxon>Flavobacteriaceae</taxon>
        <taxon>Algibacter</taxon>
    </lineage>
</organism>
<protein>
    <submittedName>
        <fullName evidence="2">Polysaccharide pyruvyl transferase family protein</fullName>
    </submittedName>
</protein>
<name>A0ABV5GYB8_9FLAO</name>
<evidence type="ECO:0000313" key="2">
    <source>
        <dbReference type="EMBL" id="MFB9104644.1"/>
    </source>
</evidence>
<dbReference type="RefSeq" id="WP_290273619.1">
    <property type="nucleotide sequence ID" value="NZ_JAUFQP010000013.1"/>
</dbReference>
<evidence type="ECO:0000259" key="1">
    <source>
        <dbReference type="Pfam" id="PF04230"/>
    </source>
</evidence>
<dbReference type="GO" id="GO:0016740">
    <property type="term" value="F:transferase activity"/>
    <property type="evidence" value="ECO:0007669"/>
    <property type="project" value="UniProtKB-KW"/>
</dbReference>
<dbReference type="Pfam" id="PF04230">
    <property type="entry name" value="PS_pyruv_trans"/>
    <property type="match status" value="1"/>
</dbReference>
<keyword evidence="2" id="KW-0808">Transferase</keyword>